<organism evidence="2 3">
    <name type="scientific">Sediminitomix flava</name>
    <dbReference type="NCBI Taxonomy" id="379075"/>
    <lineage>
        <taxon>Bacteria</taxon>
        <taxon>Pseudomonadati</taxon>
        <taxon>Bacteroidota</taxon>
        <taxon>Cytophagia</taxon>
        <taxon>Cytophagales</taxon>
        <taxon>Flammeovirgaceae</taxon>
        <taxon>Sediminitomix</taxon>
    </lineage>
</organism>
<dbReference type="Proteomes" id="UP000245535">
    <property type="component" value="Unassembled WGS sequence"/>
</dbReference>
<evidence type="ECO:0000256" key="1">
    <source>
        <dbReference type="SAM" id="SignalP"/>
    </source>
</evidence>
<dbReference type="InterPro" id="IPR011467">
    <property type="entry name" value="DUF1573"/>
</dbReference>
<dbReference type="AlphaFoldDB" id="A0A315ZGX8"/>
<feature type="chain" id="PRO_5016240257" evidence="1">
    <location>
        <begin position="23"/>
        <end position="243"/>
    </location>
</feature>
<dbReference type="Gene3D" id="2.60.40.10">
    <property type="entry name" value="Immunoglobulins"/>
    <property type="match status" value="1"/>
</dbReference>
<comment type="caution">
    <text evidence="2">The sequence shown here is derived from an EMBL/GenBank/DDBJ whole genome shotgun (WGS) entry which is preliminary data.</text>
</comment>
<proteinExistence type="predicted"/>
<dbReference type="OrthoDB" id="1466304at2"/>
<accession>A0A315ZGX8</accession>
<dbReference type="RefSeq" id="WP_109615873.1">
    <property type="nucleotide sequence ID" value="NZ_QGDO01000001.1"/>
</dbReference>
<keyword evidence="1" id="KW-0732">Signal</keyword>
<sequence length="243" mass="27530">MYSQLKHYFFIFLSLVSLNSVAQGVLYLEANDIDLGEVASDKIITFALPLENIGSTELALNEAIGDCDCTSLILSKQTLKANEIAELKVSIDTKGYDGYFYKNIYITTDEFPFEYQVKIRANASKTSDRTNNVEWAGKSRGAQFLVENKRFYFEEIPQFQPKVQKVKLINTGKSNLQIKAPATELVHCELPTTSLKSGEQTELELHINTNTLGFQKFYYPILIDDKKVTFRIEANVIEAEPNN</sequence>
<keyword evidence="3" id="KW-1185">Reference proteome</keyword>
<name>A0A315ZGX8_SEDFL</name>
<gene>
    <name evidence="2" type="ORF">BC781_101730</name>
</gene>
<dbReference type="PANTHER" id="PTHR37833">
    <property type="entry name" value="LIPOPROTEIN-RELATED"/>
    <property type="match status" value="1"/>
</dbReference>
<evidence type="ECO:0000313" key="2">
    <source>
        <dbReference type="EMBL" id="PWJ44380.1"/>
    </source>
</evidence>
<evidence type="ECO:0000313" key="3">
    <source>
        <dbReference type="Proteomes" id="UP000245535"/>
    </source>
</evidence>
<dbReference type="PANTHER" id="PTHR37833:SF1">
    <property type="entry name" value="SIGNAL PEPTIDE PROTEIN"/>
    <property type="match status" value="1"/>
</dbReference>
<dbReference type="Pfam" id="PF07610">
    <property type="entry name" value="DUF1573"/>
    <property type="match status" value="1"/>
</dbReference>
<reference evidence="2 3" key="1">
    <citation type="submission" date="2018-03" db="EMBL/GenBank/DDBJ databases">
        <title>Genomic Encyclopedia of Archaeal and Bacterial Type Strains, Phase II (KMG-II): from individual species to whole genera.</title>
        <authorList>
            <person name="Goeker M."/>
        </authorList>
    </citation>
    <scope>NUCLEOTIDE SEQUENCE [LARGE SCALE GENOMIC DNA]</scope>
    <source>
        <strain evidence="2 3">DSM 28229</strain>
    </source>
</reference>
<dbReference type="InterPro" id="IPR013783">
    <property type="entry name" value="Ig-like_fold"/>
</dbReference>
<dbReference type="EMBL" id="QGDO01000001">
    <property type="protein sequence ID" value="PWJ44380.1"/>
    <property type="molecule type" value="Genomic_DNA"/>
</dbReference>
<protein>
    <submittedName>
        <fullName evidence="2">Uncharacterized protein DUF1573</fullName>
    </submittedName>
</protein>
<feature type="signal peptide" evidence="1">
    <location>
        <begin position="1"/>
        <end position="22"/>
    </location>
</feature>